<dbReference type="SFLD" id="SFLDS00003">
    <property type="entry name" value="Haloacid_Dehalogenase"/>
    <property type="match status" value="1"/>
</dbReference>
<evidence type="ECO:0000256" key="1">
    <source>
        <dbReference type="ARBA" id="ARBA00008106"/>
    </source>
</evidence>
<dbReference type="PANTHER" id="PTHR43316">
    <property type="entry name" value="HYDROLASE, HALOACID DELAHOGENASE-RELATED"/>
    <property type="match status" value="1"/>
</dbReference>
<dbReference type="InterPro" id="IPR006328">
    <property type="entry name" value="2-HAD"/>
</dbReference>
<name>A0A969TV52_9BACI</name>
<proteinExistence type="inferred from homology"/>
<dbReference type="InterPro" id="IPR006439">
    <property type="entry name" value="HAD-SF_hydro_IA"/>
</dbReference>
<gene>
    <name evidence="3" type="ORF">HCN83_09060</name>
</gene>
<dbReference type="PANTHER" id="PTHR43316:SF3">
    <property type="entry name" value="HALOACID DEHALOGENASE, TYPE II (AFU_ORTHOLOGUE AFUA_2G07750)-RELATED"/>
    <property type="match status" value="1"/>
</dbReference>
<dbReference type="InterPro" id="IPR023214">
    <property type="entry name" value="HAD_sf"/>
</dbReference>
<keyword evidence="2" id="KW-0378">Hydrolase</keyword>
<protein>
    <submittedName>
        <fullName evidence="3">Haloacid dehalogenase type II</fullName>
    </submittedName>
</protein>
<comment type="caution">
    <text evidence="3">The sequence shown here is derived from an EMBL/GenBank/DDBJ whole genome shotgun (WGS) entry which is preliminary data.</text>
</comment>
<dbReference type="Gene3D" id="1.10.150.240">
    <property type="entry name" value="Putative phosphatase, domain 2"/>
    <property type="match status" value="1"/>
</dbReference>
<dbReference type="AlphaFoldDB" id="A0A969TV52"/>
<dbReference type="SFLD" id="SFLDG01129">
    <property type="entry name" value="C1.5:_HAD__Beta-PGM__Phosphata"/>
    <property type="match status" value="1"/>
</dbReference>
<dbReference type="EMBL" id="JAATHJ010000011">
    <property type="protein sequence ID" value="NJP37732.1"/>
    <property type="molecule type" value="Genomic_DNA"/>
</dbReference>
<organism evidence="3 4">
    <name type="scientific">Alkalicoccus luteus</name>
    <dbReference type="NCBI Taxonomy" id="1237094"/>
    <lineage>
        <taxon>Bacteria</taxon>
        <taxon>Bacillati</taxon>
        <taxon>Bacillota</taxon>
        <taxon>Bacilli</taxon>
        <taxon>Bacillales</taxon>
        <taxon>Bacillaceae</taxon>
        <taxon>Alkalicoccus</taxon>
    </lineage>
</organism>
<dbReference type="Gene3D" id="3.40.50.1000">
    <property type="entry name" value="HAD superfamily/HAD-like"/>
    <property type="match status" value="1"/>
</dbReference>
<comment type="similarity">
    <text evidence="1">Belongs to the HAD-like hydrolase superfamily. S-2-haloalkanoic acid dehalogenase family.</text>
</comment>
<evidence type="ECO:0000313" key="3">
    <source>
        <dbReference type="EMBL" id="NJP37732.1"/>
    </source>
</evidence>
<evidence type="ECO:0000313" key="4">
    <source>
        <dbReference type="Proteomes" id="UP000752012"/>
    </source>
</evidence>
<accession>A0A969TV52</accession>
<keyword evidence="4" id="KW-1185">Reference proteome</keyword>
<reference evidence="3 4" key="1">
    <citation type="submission" date="2020-03" db="EMBL/GenBank/DDBJ databases">
        <title>Assessment of the enzymatic potential of alkaline-tolerant lipase obtained from Bacillus luteus H11 (technogenic soil) for the bioremediation of saline soils contaminated with petroleum substances.</title>
        <authorList>
            <person name="Kalwasinska A."/>
        </authorList>
    </citation>
    <scope>NUCLEOTIDE SEQUENCE [LARGE SCALE GENOMIC DNA]</scope>
    <source>
        <strain evidence="3 4">H11</strain>
    </source>
</reference>
<dbReference type="InterPro" id="IPR036412">
    <property type="entry name" value="HAD-like_sf"/>
</dbReference>
<dbReference type="NCBIfam" id="TIGR01493">
    <property type="entry name" value="HAD-SF-IA-v2"/>
    <property type="match status" value="1"/>
</dbReference>
<evidence type="ECO:0000256" key="2">
    <source>
        <dbReference type="ARBA" id="ARBA00022801"/>
    </source>
</evidence>
<dbReference type="InterPro" id="IPR023198">
    <property type="entry name" value="PGP-like_dom2"/>
</dbReference>
<dbReference type="Pfam" id="PF00702">
    <property type="entry name" value="Hydrolase"/>
    <property type="match status" value="1"/>
</dbReference>
<dbReference type="PRINTS" id="PR00413">
    <property type="entry name" value="HADHALOGNASE"/>
</dbReference>
<dbReference type="InterPro" id="IPR051540">
    <property type="entry name" value="S-2-haloacid_dehalogenase"/>
</dbReference>
<dbReference type="RefSeq" id="WP_168006539.1">
    <property type="nucleotide sequence ID" value="NZ_JAATHJ010000011.1"/>
</dbReference>
<dbReference type="NCBIfam" id="TIGR01428">
    <property type="entry name" value="HAD_type_II"/>
    <property type="match status" value="1"/>
</dbReference>
<dbReference type="Proteomes" id="UP000752012">
    <property type="component" value="Unassembled WGS sequence"/>
</dbReference>
<sequence>MKYSTIMYDAYGTLFDLRSVEGALSEYYPQQAASIGQLWRKKQIEYAFTAQMSGSYRPFLIITEEALRTALLAETGSAAADAVNRGMRAYEKLNLYAESAPVLQQMSGPLHMIVSNGSRDMLEPLIEQSAVASHIDRIVSVDDIKQYKPSSAAYYHAMREAGVSRSSILFVSSNTWDIIGAKTFGFDTLWISRDKTAFESVPAQPDYIAEDLHFLTELFAD</sequence>
<dbReference type="GO" id="GO:0019120">
    <property type="term" value="F:hydrolase activity, acting on acid halide bonds, in C-halide compounds"/>
    <property type="evidence" value="ECO:0007669"/>
    <property type="project" value="InterPro"/>
</dbReference>
<dbReference type="SUPFAM" id="SSF56784">
    <property type="entry name" value="HAD-like"/>
    <property type="match status" value="1"/>
</dbReference>